<evidence type="ECO:0000313" key="1">
    <source>
        <dbReference type="EMBL" id="RCK57494.1"/>
    </source>
</evidence>
<accession>A0A367XV76</accession>
<dbReference type="STRING" id="5486.A0A367XV76"/>
<evidence type="ECO:0000313" key="2">
    <source>
        <dbReference type="Proteomes" id="UP000253472"/>
    </source>
</evidence>
<dbReference type="OrthoDB" id="5043642at2759"/>
<dbReference type="Pfam" id="PF11927">
    <property type="entry name" value="HODM_asu-like"/>
    <property type="match status" value="1"/>
</dbReference>
<dbReference type="EMBL" id="QLNQ01000028">
    <property type="protein sequence ID" value="RCK57494.1"/>
    <property type="molecule type" value="Genomic_DNA"/>
</dbReference>
<name>A0A367XV76_9ASCO</name>
<dbReference type="InterPro" id="IPR021848">
    <property type="entry name" value="HODM_asu-like"/>
</dbReference>
<dbReference type="AlphaFoldDB" id="A0A367XV76"/>
<keyword evidence="2" id="KW-1185">Reference proteome</keyword>
<comment type="caution">
    <text evidence="1">The sequence shown here is derived from an EMBL/GenBank/DDBJ whole genome shotgun (WGS) entry which is preliminary data.</text>
</comment>
<proteinExistence type="predicted"/>
<protein>
    <submittedName>
        <fullName evidence="1">Uncharacterized protein</fullName>
    </submittedName>
</protein>
<sequence>MYFYLLAIPFITLAYHFINKRPRHTGVLKSITPVPSTFSWSTQPPLPIRPFVKKRDFNPSMGDWLLIEDTYLSTINLRKKSIESEPELTSYVHDSAISKESLAEFYDIMVSKVTNTITGDTFLRTTSTSMTTQDIMRIIAGTIEEDFLILIKDNPGDKDEEYKLRASLNCFPAGFDPRVNFDQPVSFIHKPVPQYEARLRFTMGKFFNNLKDKDMWVRHNWSVQTHGCLFNAGSNHGRAGDEIVPLRFEEIDFEKGCFLRCERQVFVRLPKTRTVLMTIRTYLTPIDKIKEEGNAAELIRGIDSLPDDLAFYKKRGVWGEAVKEYLRV</sequence>
<organism evidence="1 2">
    <name type="scientific">Candida viswanathii</name>
    <dbReference type="NCBI Taxonomy" id="5486"/>
    <lineage>
        <taxon>Eukaryota</taxon>
        <taxon>Fungi</taxon>
        <taxon>Dikarya</taxon>
        <taxon>Ascomycota</taxon>
        <taxon>Saccharomycotina</taxon>
        <taxon>Pichiomycetes</taxon>
        <taxon>Debaryomycetaceae</taxon>
        <taxon>Candida/Lodderomyces clade</taxon>
        <taxon>Candida</taxon>
    </lineage>
</organism>
<dbReference type="Proteomes" id="UP000253472">
    <property type="component" value="Unassembled WGS sequence"/>
</dbReference>
<gene>
    <name evidence="1" type="ORF">Cantr_06752</name>
</gene>
<reference evidence="1 2" key="1">
    <citation type="submission" date="2018-06" db="EMBL/GenBank/DDBJ databases">
        <title>Whole genome sequencing of Candida tropicalis (genome annotated by CSBL at Korea University).</title>
        <authorList>
            <person name="Ahn J."/>
        </authorList>
    </citation>
    <scope>NUCLEOTIDE SEQUENCE [LARGE SCALE GENOMIC DNA]</scope>
    <source>
        <strain evidence="1 2">ATCC 20962</strain>
    </source>
</reference>